<sequence>MTQGTEEKTYSEVEFLTIDGLKLRGRLYLGEPKGPALVMAHGFNAVKEIVIPWAAEVFQKNGISVLLFDPRNYGESEGMPRQEVDPEKQIEDYFDAVTFLRQQPDINPEAIGLWGVSTSGATAIGAACFDKRVRFIISVCPLIEATFREEMVQDVMAQIIREREAFVAARTTGQQSPQPTLVPMIDKVGVSPMGFNAIHGKNFYEEMPWFKETAPNFRPHTTLLTYYKMLRWHPLSNIQFLSPTPIQMLIPGKDDVCPTQEQLDFFETIPGPKRMEYYEDRSHHGLLLGSAFEGVMEAQVRFVRDVLAGQFAVKSGSQ</sequence>
<dbReference type="Pfam" id="PF12146">
    <property type="entry name" value="Hydrolase_4"/>
    <property type="match status" value="1"/>
</dbReference>
<dbReference type="ESTHER" id="9euro-a0a318zb88">
    <property type="family name" value="Thiohydrolase"/>
</dbReference>
<dbReference type="AlphaFoldDB" id="A0A318ZB88"/>
<dbReference type="EMBL" id="KZ821241">
    <property type="protein sequence ID" value="PYH43737.1"/>
    <property type="molecule type" value="Genomic_DNA"/>
</dbReference>
<dbReference type="RefSeq" id="XP_025429719.1">
    <property type="nucleotide sequence ID" value="XM_025577477.1"/>
</dbReference>
<dbReference type="Gene3D" id="1.10.10.800">
    <property type="match status" value="1"/>
</dbReference>
<dbReference type="GO" id="GO:0016787">
    <property type="term" value="F:hydrolase activity"/>
    <property type="evidence" value="ECO:0007669"/>
    <property type="project" value="UniProtKB-KW"/>
</dbReference>
<keyword evidence="4" id="KW-1185">Reference proteome</keyword>
<reference evidence="3 4" key="1">
    <citation type="submission" date="2016-12" db="EMBL/GenBank/DDBJ databases">
        <title>The genomes of Aspergillus section Nigri reveals drivers in fungal speciation.</title>
        <authorList>
            <consortium name="DOE Joint Genome Institute"/>
            <person name="Vesth T.C."/>
            <person name="Nybo J."/>
            <person name="Theobald S."/>
            <person name="Brandl J."/>
            <person name="Frisvad J.C."/>
            <person name="Nielsen K.F."/>
            <person name="Lyhne E.K."/>
            <person name="Kogle M.E."/>
            <person name="Kuo A."/>
            <person name="Riley R."/>
            <person name="Clum A."/>
            <person name="Nolan M."/>
            <person name="Lipzen A."/>
            <person name="Salamov A."/>
            <person name="Henrissat B."/>
            <person name="Wiebenga A."/>
            <person name="De Vries R.P."/>
            <person name="Grigoriev I.V."/>
            <person name="Mortensen U.H."/>
            <person name="Andersen M.R."/>
            <person name="Baker S.E."/>
        </authorList>
    </citation>
    <scope>NUCLEOTIDE SEQUENCE [LARGE SCALE GENOMIC DNA]</scope>
    <source>
        <strain evidence="3 4">JOP 1030-1</strain>
    </source>
</reference>
<keyword evidence="3" id="KW-0378">Hydrolase</keyword>
<organism evidence="3 4">
    <name type="scientific">Aspergillus saccharolyticus JOP 1030-1</name>
    <dbReference type="NCBI Taxonomy" id="1450539"/>
    <lineage>
        <taxon>Eukaryota</taxon>
        <taxon>Fungi</taxon>
        <taxon>Dikarya</taxon>
        <taxon>Ascomycota</taxon>
        <taxon>Pezizomycotina</taxon>
        <taxon>Eurotiomycetes</taxon>
        <taxon>Eurotiomycetidae</taxon>
        <taxon>Eurotiales</taxon>
        <taxon>Aspergillaceae</taxon>
        <taxon>Aspergillus</taxon>
        <taxon>Aspergillus subgen. Circumdati</taxon>
    </lineage>
</organism>
<evidence type="ECO:0000256" key="1">
    <source>
        <dbReference type="ARBA" id="ARBA00029464"/>
    </source>
</evidence>
<proteinExistence type="inferred from homology"/>
<dbReference type="InterPro" id="IPR051411">
    <property type="entry name" value="Polyketide_trans_af380"/>
</dbReference>
<dbReference type="OrthoDB" id="2498029at2759"/>
<dbReference type="PANTHER" id="PTHR47751:SF2">
    <property type="entry name" value="DLTD N-TERMINAL DOMAIN PROTEIN (AFU_ORTHOLOGUE AFUA_8G00380)-RELATED"/>
    <property type="match status" value="1"/>
</dbReference>
<dbReference type="InterPro" id="IPR029058">
    <property type="entry name" value="AB_hydrolase_fold"/>
</dbReference>
<dbReference type="STRING" id="1450539.A0A318ZB88"/>
<name>A0A318ZB88_9EURO</name>
<feature type="domain" description="Serine aminopeptidase S33" evidence="2">
    <location>
        <begin position="36"/>
        <end position="284"/>
    </location>
</feature>
<protein>
    <submittedName>
        <fullName evidence="3">Alpha/beta-hydrolase</fullName>
    </submittedName>
</protein>
<gene>
    <name evidence="3" type="ORF">BP01DRAFT_384119</name>
</gene>
<dbReference type="GeneID" id="37078706"/>
<evidence type="ECO:0000313" key="3">
    <source>
        <dbReference type="EMBL" id="PYH43737.1"/>
    </source>
</evidence>
<dbReference type="SUPFAM" id="SSF53474">
    <property type="entry name" value="alpha/beta-Hydrolases"/>
    <property type="match status" value="1"/>
</dbReference>
<evidence type="ECO:0000259" key="2">
    <source>
        <dbReference type="Pfam" id="PF12146"/>
    </source>
</evidence>
<comment type="similarity">
    <text evidence="1">Belongs to the polyketide transferase af380 family.</text>
</comment>
<dbReference type="Proteomes" id="UP000248349">
    <property type="component" value="Unassembled WGS sequence"/>
</dbReference>
<evidence type="ECO:0000313" key="4">
    <source>
        <dbReference type="Proteomes" id="UP000248349"/>
    </source>
</evidence>
<accession>A0A318ZB88</accession>
<dbReference type="PANTHER" id="PTHR47751">
    <property type="entry name" value="SUPERFAMILY HYDROLASE, PUTATIVE (AFU_ORTHOLOGUE AFUA_2G16580)-RELATED"/>
    <property type="match status" value="1"/>
</dbReference>
<dbReference type="Gene3D" id="3.40.50.1820">
    <property type="entry name" value="alpha/beta hydrolase"/>
    <property type="match status" value="1"/>
</dbReference>
<dbReference type="InterPro" id="IPR022742">
    <property type="entry name" value="Hydrolase_4"/>
</dbReference>